<accession>A0A0F9PYV4</accession>
<dbReference type="GO" id="GO:0016887">
    <property type="term" value="F:ATP hydrolysis activity"/>
    <property type="evidence" value="ECO:0007669"/>
    <property type="project" value="InterPro"/>
</dbReference>
<evidence type="ECO:0000256" key="1">
    <source>
        <dbReference type="ARBA" id="ARBA00006914"/>
    </source>
</evidence>
<dbReference type="EMBL" id="LAZR01001938">
    <property type="protein sequence ID" value="KKN36855.1"/>
    <property type="molecule type" value="Genomic_DNA"/>
</dbReference>
<dbReference type="AlphaFoldDB" id="A0A0F9PYV4"/>
<organism evidence="5">
    <name type="scientific">marine sediment metagenome</name>
    <dbReference type="NCBI Taxonomy" id="412755"/>
    <lineage>
        <taxon>unclassified sequences</taxon>
        <taxon>metagenomes</taxon>
        <taxon>ecological metagenomes</taxon>
    </lineage>
</organism>
<dbReference type="GO" id="GO:0005524">
    <property type="term" value="F:ATP binding"/>
    <property type="evidence" value="ECO:0007669"/>
    <property type="project" value="UniProtKB-KW"/>
</dbReference>
<proteinExistence type="inferred from homology"/>
<dbReference type="SUPFAM" id="SSF52540">
    <property type="entry name" value="P-loop containing nucleoside triphosphate hydrolases"/>
    <property type="match status" value="1"/>
</dbReference>
<protein>
    <recommendedName>
        <fullName evidence="4">AAA+ ATPase domain-containing protein</fullName>
    </recommendedName>
</protein>
<comment type="similarity">
    <text evidence="1">Belongs to the AAA ATPase family.</text>
</comment>
<evidence type="ECO:0000259" key="4">
    <source>
        <dbReference type="SMART" id="SM00382"/>
    </source>
</evidence>
<evidence type="ECO:0000313" key="5">
    <source>
        <dbReference type="EMBL" id="KKN36855.1"/>
    </source>
</evidence>
<dbReference type="Pfam" id="PF00004">
    <property type="entry name" value="AAA"/>
    <property type="match status" value="1"/>
</dbReference>
<dbReference type="InterPro" id="IPR003593">
    <property type="entry name" value="AAA+_ATPase"/>
</dbReference>
<dbReference type="InterPro" id="IPR050221">
    <property type="entry name" value="26S_Proteasome_ATPase"/>
</dbReference>
<keyword evidence="2" id="KW-0547">Nucleotide-binding</keyword>
<name>A0A0F9PYV4_9ZZZZ</name>
<evidence type="ECO:0000256" key="3">
    <source>
        <dbReference type="ARBA" id="ARBA00022840"/>
    </source>
</evidence>
<dbReference type="InterPro" id="IPR003959">
    <property type="entry name" value="ATPase_AAA_core"/>
</dbReference>
<comment type="caution">
    <text evidence="5">The sequence shown here is derived from an EMBL/GenBank/DDBJ whole genome shotgun (WGS) entry which is preliminary data.</text>
</comment>
<keyword evidence="3" id="KW-0067">ATP-binding</keyword>
<dbReference type="InterPro" id="IPR027417">
    <property type="entry name" value="P-loop_NTPase"/>
</dbReference>
<evidence type="ECO:0000256" key="2">
    <source>
        <dbReference type="ARBA" id="ARBA00022741"/>
    </source>
</evidence>
<dbReference type="SMART" id="SM00382">
    <property type="entry name" value="AAA"/>
    <property type="match status" value="1"/>
</dbReference>
<sequence>MSDGLEEFFDKVEDGEAKRETKIRNEPAAPAPCVEDYAVEGDQDYGGDSFMKDSEKRWASDNERFWACKTTYDILPAGLYKPMHSNNIGFYLEKQLIDTDELIVLPDTSSEQVLQEIEKFWELKEQFDSHGFIHKRGILLWGDPGSGKTATIQLLLKSIIEKGNIALFAGHPHVTTNCLQMIRRIEPERAMIVIMEDLDAMVYEHGESEYLAMLDGESQVSNVVFVATTNYPEKLDKRFIDRPSRFDTIKLIPMPGTDARRVYLQTKDPTLKNEELEKWVKLSDGFSVAHLKEMIISNRCYNIKIEKVVKRLSFMRKRKITSDNAVKTETEFGFVKPKPKDFDDEAAA</sequence>
<feature type="domain" description="AAA+ ATPase" evidence="4">
    <location>
        <begin position="134"/>
        <end position="256"/>
    </location>
</feature>
<dbReference type="PANTHER" id="PTHR23073">
    <property type="entry name" value="26S PROTEASOME REGULATORY SUBUNIT"/>
    <property type="match status" value="1"/>
</dbReference>
<reference evidence="5" key="1">
    <citation type="journal article" date="2015" name="Nature">
        <title>Complex archaea that bridge the gap between prokaryotes and eukaryotes.</title>
        <authorList>
            <person name="Spang A."/>
            <person name="Saw J.H."/>
            <person name="Jorgensen S.L."/>
            <person name="Zaremba-Niedzwiedzka K."/>
            <person name="Martijn J."/>
            <person name="Lind A.E."/>
            <person name="van Eijk R."/>
            <person name="Schleper C."/>
            <person name="Guy L."/>
            <person name="Ettema T.J."/>
        </authorList>
    </citation>
    <scope>NUCLEOTIDE SEQUENCE</scope>
</reference>
<gene>
    <name evidence="5" type="ORF">LCGC14_0769470</name>
</gene>
<dbReference type="Gene3D" id="3.40.50.300">
    <property type="entry name" value="P-loop containing nucleotide triphosphate hydrolases"/>
    <property type="match status" value="1"/>
</dbReference>